<organism evidence="2 3">
    <name type="scientific">Aquimarina celericrescens</name>
    <dbReference type="NCBI Taxonomy" id="1964542"/>
    <lineage>
        <taxon>Bacteria</taxon>
        <taxon>Pseudomonadati</taxon>
        <taxon>Bacteroidota</taxon>
        <taxon>Flavobacteriia</taxon>
        <taxon>Flavobacteriales</taxon>
        <taxon>Flavobacteriaceae</taxon>
        <taxon>Aquimarina</taxon>
    </lineage>
</organism>
<comment type="caution">
    <text evidence="2">The sequence shown here is derived from an EMBL/GenBank/DDBJ whole genome shotgun (WGS) entry which is preliminary data.</text>
</comment>
<sequence>MTTKLKSIFGKPKWITGLSLVIILLYFLPFLYQGKDSHILVHDNLDSNVTWVKTLLNSGEFFSSPDTKIQNVFNGIPRSSLYGTYDISLIWFKLFGMYYGYIFNKLLMSVIAFFGMCFLLRKIIEPEKDIEFISISVALLFALLPFWSFTMSVCGLPIVLYAFLNIRDGEKHYKNWLIIGIFAFYSSLFLSGVFFILILLCLLVYDIYRNKKINKPFVLAIGTLGILYLISHFQIFYSFLFNSDYTSHRVEMVVRELTFDESYKRAFSMFTKGQYHAHSLHNYILYPVILVGILQFFFKKRSMKYLLILIFILLTSLLYGFLNWKSMASFFTKLMSIIPIQLNRFHFLHPLFWYLLLGLALTFVARQFKFGKLIVVPILIFQLYFVLKHHEFITQKNGPAYNKFYSEELFEEAKKFIGKPQKSYRVISLGLHPSIALYNGFYTLDGYFPDYPLEHKHNFRKVIAKELDKNKKLQKYYDNWGSRCYAFSSQLARKYWDTKPRKVKKLEFDFKALKALGGEYIFSSAEIDTKNTKGIKLLKVFEHPNSQWKIHLYQIVIN</sequence>
<protein>
    <submittedName>
        <fullName evidence="2">DUF6044 family protein</fullName>
    </submittedName>
</protein>
<keyword evidence="1" id="KW-1133">Transmembrane helix</keyword>
<reference evidence="3" key="1">
    <citation type="journal article" date="2019" name="Int. J. Syst. Evol. Microbiol.">
        <title>The Global Catalogue of Microorganisms (GCM) 10K type strain sequencing project: providing services to taxonomists for standard genome sequencing and annotation.</title>
        <authorList>
            <consortium name="The Broad Institute Genomics Platform"/>
            <consortium name="The Broad Institute Genome Sequencing Center for Infectious Disease"/>
            <person name="Wu L."/>
            <person name="Ma J."/>
        </authorList>
    </citation>
    <scope>NUCLEOTIDE SEQUENCE [LARGE SCALE GENOMIC DNA]</scope>
    <source>
        <strain evidence="3">DT92</strain>
    </source>
</reference>
<feature type="transmembrane region" description="Helical" evidence="1">
    <location>
        <begin position="217"/>
        <end position="240"/>
    </location>
</feature>
<keyword evidence="3" id="KW-1185">Reference proteome</keyword>
<accession>A0ABW5ATB5</accession>
<proteinExistence type="predicted"/>
<feature type="transmembrane region" description="Helical" evidence="1">
    <location>
        <begin position="176"/>
        <end position="205"/>
    </location>
</feature>
<dbReference type="Pfam" id="PF19510">
    <property type="entry name" value="DUF6044"/>
    <property type="match status" value="1"/>
</dbReference>
<feature type="transmembrane region" description="Helical" evidence="1">
    <location>
        <begin position="132"/>
        <end position="164"/>
    </location>
</feature>
<dbReference type="Proteomes" id="UP001597344">
    <property type="component" value="Unassembled WGS sequence"/>
</dbReference>
<feature type="transmembrane region" description="Helical" evidence="1">
    <location>
        <begin position="280"/>
        <end position="298"/>
    </location>
</feature>
<gene>
    <name evidence="2" type="ORF">ACFSJT_05430</name>
</gene>
<evidence type="ECO:0000313" key="2">
    <source>
        <dbReference type="EMBL" id="MFD2186224.1"/>
    </source>
</evidence>
<evidence type="ECO:0000256" key="1">
    <source>
        <dbReference type="SAM" id="Phobius"/>
    </source>
</evidence>
<keyword evidence="1" id="KW-0472">Membrane</keyword>
<keyword evidence="1" id="KW-0812">Transmembrane</keyword>
<evidence type="ECO:0000313" key="3">
    <source>
        <dbReference type="Proteomes" id="UP001597344"/>
    </source>
</evidence>
<feature type="transmembrane region" description="Helical" evidence="1">
    <location>
        <begin position="370"/>
        <end position="387"/>
    </location>
</feature>
<feature type="transmembrane region" description="Helical" evidence="1">
    <location>
        <begin position="344"/>
        <end position="363"/>
    </location>
</feature>
<dbReference type="RefSeq" id="WP_378319203.1">
    <property type="nucleotide sequence ID" value="NZ_JBHUHY010000003.1"/>
</dbReference>
<feature type="transmembrane region" description="Helical" evidence="1">
    <location>
        <begin position="98"/>
        <end position="120"/>
    </location>
</feature>
<dbReference type="InterPro" id="IPR046107">
    <property type="entry name" value="DUF6044"/>
</dbReference>
<name>A0ABW5ATB5_9FLAO</name>
<feature type="transmembrane region" description="Helical" evidence="1">
    <location>
        <begin position="305"/>
        <end position="324"/>
    </location>
</feature>
<dbReference type="EMBL" id="JBHUHY010000003">
    <property type="protein sequence ID" value="MFD2186224.1"/>
    <property type="molecule type" value="Genomic_DNA"/>
</dbReference>
<feature type="transmembrane region" description="Helical" evidence="1">
    <location>
        <begin position="12"/>
        <end position="32"/>
    </location>
</feature>